<evidence type="ECO:0000259" key="12">
    <source>
        <dbReference type="PROSITE" id="PS50835"/>
    </source>
</evidence>
<dbReference type="AlphaFoldDB" id="A0A493SSR8"/>
<feature type="signal peptide" evidence="10">
    <location>
        <begin position="1"/>
        <end position="18"/>
    </location>
</feature>
<evidence type="ECO:0000256" key="8">
    <source>
        <dbReference type="SAM" id="MobiDB-lite"/>
    </source>
</evidence>
<evidence type="ECO:0000256" key="2">
    <source>
        <dbReference type="ARBA" id="ARBA00007591"/>
    </source>
</evidence>
<evidence type="ECO:0000256" key="4">
    <source>
        <dbReference type="ARBA" id="ARBA00022729"/>
    </source>
</evidence>
<keyword evidence="5 9" id="KW-1133">Transmembrane helix</keyword>
<dbReference type="SMART" id="SM00409">
    <property type="entry name" value="IG"/>
    <property type="match status" value="1"/>
</dbReference>
<feature type="domain" description="B30.2/SPRY" evidence="11">
    <location>
        <begin position="626"/>
        <end position="821"/>
    </location>
</feature>
<dbReference type="InterPro" id="IPR013320">
    <property type="entry name" value="ConA-like_dom_sf"/>
</dbReference>
<feature type="domain" description="Ig-like" evidence="12">
    <location>
        <begin position="26"/>
        <end position="131"/>
    </location>
</feature>
<dbReference type="InterPro" id="IPR006574">
    <property type="entry name" value="PRY"/>
</dbReference>
<dbReference type="InterPro" id="IPR003599">
    <property type="entry name" value="Ig_sub"/>
</dbReference>
<evidence type="ECO:0000256" key="1">
    <source>
        <dbReference type="ARBA" id="ARBA00004479"/>
    </source>
</evidence>
<keyword evidence="6 9" id="KW-0472">Membrane</keyword>
<dbReference type="GeneTree" id="ENSGT01120000271914"/>
<accession>A0A493SSR8</accession>
<reference evidence="14" key="1">
    <citation type="submission" date="2017-10" db="EMBL/GenBank/DDBJ databases">
        <title>A new Pekin duck reference genome.</title>
        <authorList>
            <person name="Hou Z.-C."/>
            <person name="Zhou Z.-K."/>
            <person name="Zhu F."/>
            <person name="Hou S.-S."/>
        </authorList>
    </citation>
    <scope>NUCLEOTIDE SEQUENCE [LARGE SCALE GENOMIC DNA]</scope>
</reference>
<dbReference type="PROSITE" id="PS50835">
    <property type="entry name" value="IG_LIKE"/>
    <property type="match status" value="2"/>
</dbReference>
<keyword evidence="4 10" id="KW-0732">Signal</keyword>
<evidence type="ECO:0000256" key="5">
    <source>
        <dbReference type="ARBA" id="ARBA00022989"/>
    </source>
</evidence>
<evidence type="ECO:0000256" key="9">
    <source>
        <dbReference type="SAM" id="Phobius"/>
    </source>
</evidence>
<dbReference type="SMART" id="SM00449">
    <property type="entry name" value="SPRY"/>
    <property type="match status" value="1"/>
</dbReference>
<dbReference type="Gene3D" id="2.60.120.920">
    <property type="match status" value="1"/>
</dbReference>
<dbReference type="SMART" id="SM00589">
    <property type="entry name" value="PRY"/>
    <property type="match status" value="1"/>
</dbReference>
<dbReference type="CDD" id="cd13733">
    <property type="entry name" value="SPRY_PRY_C-I_1"/>
    <property type="match status" value="1"/>
</dbReference>
<evidence type="ECO:0000256" key="6">
    <source>
        <dbReference type="ARBA" id="ARBA00023136"/>
    </source>
</evidence>
<evidence type="ECO:0000256" key="10">
    <source>
        <dbReference type="SAM" id="SignalP"/>
    </source>
</evidence>
<keyword evidence="3 9" id="KW-0812">Transmembrane</keyword>
<dbReference type="Ensembl" id="ENSAPLT00000038662.1">
    <property type="protein sequence ID" value="ENSAPLP00000016659.1"/>
    <property type="gene ID" value="ENSAPLG00000019915.1"/>
</dbReference>
<dbReference type="Pfam" id="PF00622">
    <property type="entry name" value="SPRY"/>
    <property type="match status" value="1"/>
</dbReference>
<proteinExistence type="inferred from homology"/>
<protein>
    <recommendedName>
        <fullName evidence="15">B30.2/SPRY domain-containing protein</fullName>
    </recommendedName>
</protein>
<dbReference type="InterPro" id="IPR043136">
    <property type="entry name" value="B30.2/SPRY_sf"/>
</dbReference>
<feature type="chain" id="PRO_5019771414" description="B30.2/SPRY domain-containing protein" evidence="10">
    <location>
        <begin position="19"/>
        <end position="839"/>
    </location>
</feature>
<dbReference type="PANTHER" id="PTHR24103">
    <property type="entry name" value="E3 UBIQUITIN-PROTEIN LIGASE TRIM"/>
    <property type="match status" value="1"/>
</dbReference>
<dbReference type="InterPro" id="IPR007110">
    <property type="entry name" value="Ig-like_dom"/>
</dbReference>
<reference evidence="13" key="2">
    <citation type="submission" date="2025-08" db="UniProtKB">
        <authorList>
            <consortium name="Ensembl"/>
        </authorList>
    </citation>
    <scope>IDENTIFICATION</scope>
</reference>
<keyword evidence="14" id="KW-1185">Reference proteome</keyword>
<evidence type="ECO:0000259" key="11">
    <source>
        <dbReference type="PROSITE" id="PS50188"/>
    </source>
</evidence>
<dbReference type="SUPFAM" id="SSF48726">
    <property type="entry name" value="Immunoglobulin"/>
    <property type="match status" value="1"/>
</dbReference>
<dbReference type="InterPro" id="IPR050143">
    <property type="entry name" value="TRIM/RBCC"/>
</dbReference>
<evidence type="ECO:0008006" key="15">
    <source>
        <dbReference type="Google" id="ProtNLM"/>
    </source>
</evidence>
<dbReference type="InterPro" id="IPR013783">
    <property type="entry name" value="Ig-like_fold"/>
</dbReference>
<dbReference type="InterPro" id="IPR036179">
    <property type="entry name" value="Ig-like_dom_sf"/>
</dbReference>
<dbReference type="InterPro" id="IPR013106">
    <property type="entry name" value="Ig_V-set"/>
</dbReference>
<dbReference type="SUPFAM" id="SSF49899">
    <property type="entry name" value="Concanavalin A-like lectins/glucanases"/>
    <property type="match status" value="1"/>
</dbReference>
<dbReference type="Gene3D" id="2.60.40.10">
    <property type="entry name" value="Immunoglobulins"/>
    <property type="match status" value="2"/>
</dbReference>
<dbReference type="InterPro" id="IPR001870">
    <property type="entry name" value="B30.2/SPRY"/>
</dbReference>
<evidence type="ECO:0000256" key="3">
    <source>
        <dbReference type="ARBA" id="ARBA00022692"/>
    </source>
</evidence>
<sequence>MNLRAVLFLALPQCFLISKWFTGEVPITINVDPSVVCVGEQVTLSCQLTHSLPSNTGLIWYKKEKERDTPLCSSPSLGGVVEQYQDEEWCRIKGRWERRSLLLIIQQVQVTDEGEYVCAVSGSAGSQEAVTHLDVTALGNKPTLERDLQEEGMCRYTCKSKGWNPKPEVLWTNYGGGNKNVEAETYVTWNERDLFALQSIMTVPCDDTDVKCVVTLVKEKISRTGSLNGMILKKPNTCMYKSQMRGSFVKPKAMWVNPQGEDLSSLAQTSILQEKDSVFATESSIEIPCGQPSHSFFTTNVESSLHVAQQSENCDWFWILYFFCLLLLILIAFVLQIFKYIIWNPFIDTKELQEQGRVHKDVEKGASSAAPQQAVPDRRKKTVHAGNTVEGNTTRALESMREEVESVLSEKLAVLQSQLKVSQHEAPHLGELANIQTSLQAISEKMQSLLTSFQNVEASRKQDLEILRAEMEGQISKDLEAVKKSWTEENLLEIDNKLGRTMDRNTARVLESMQEEVERILTEKLAVLQSQLEVSQHAAPPPEEVANNQASLQAISEKMQSLITVLQNVEASRKQDFEILRAEMQGKISKDLEAAKRSWSEETLLEIDNKLEELQAQGRVQGDADMTESLKKENELLRVQRYKVDVTLDADTAHPRLQVSKDGKSVIDTGAIRRVPSKKERFDSHAFVLAKEAYASGRLYWEVDVGKRRNWILGVVQNTVTRKGTLVLSPQNGFWAIGLTDGRDYWAYTDPWTRLTVGGRPRKIGIFLDILAKKLLFYNVHQKNALYIFSFDNDCSQEMKLFPFFSTGSITVKVDFEPLQIVQGFDDDEKRRDEVRLHI</sequence>
<evidence type="ECO:0000313" key="14">
    <source>
        <dbReference type="Proteomes" id="UP000016666"/>
    </source>
</evidence>
<dbReference type="FunFam" id="2.60.120.920:FF:000004">
    <property type="entry name" value="Butyrophilin subfamily 1 member A1"/>
    <property type="match status" value="1"/>
</dbReference>
<evidence type="ECO:0000313" key="13">
    <source>
        <dbReference type="Ensembl" id="ENSAPLP00000016659.1"/>
    </source>
</evidence>
<name>A0A493SSR8_ANAPP</name>
<dbReference type="GO" id="GO:0016020">
    <property type="term" value="C:membrane"/>
    <property type="evidence" value="ECO:0007669"/>
    <property type="project" value="UniProtKB-SubCell"/>
</dbReference>
<dbReference type="Pfam" id="PF13765">
    <property type="entry name" value="PRY"/>
    <property type="match status" value="1"/>
</dbReference>
<feature type="transmembrane region" description="Helical" evidence="9">
    <location>
        <begin position="316"/>
        <end position="338"/>
    </location>
</feature>
<dbReference type="Pfam" id="PF22705">
    <property type="entry name" value="C2-set_3"/>
    <property type="match status" value="1"/>
</dbReference>
<organism evidence="13 14">
    <name type="scientific">Anas platyrhynchos platyrhynchos</name>
    <name type="common">Northern mallard</name>
    <dbReference type="NCBI Taxonomy" id="8840"/>
    <lineage>
        <taxon>Eukaryota</taxon>
        <taxon>Metazoa</taxon>
        <taxon>Chordata</taxon>
        <taxon>Craniata</taxon>
        <taxon>Vertebrata</taxon>
        <taxon>Euteleostomi</taxon>
        <taxon>Archelosauria</taxon>
        <taxon>Archosauria</taxon>
        <taxon>Dinosauria</taxon>
        <taxon>Saurischia</taxon>
        <taxon>Theropoda</taxon>
        <taxon>Coelurosauria</taxon>
        <taxon>Aves</taxon>
        <taxon>Neognathae</taxon>
        <taxon>Galloanserae</taxon>
        <taxon>Anseriformes</taxon>
        <taxon>Anatidae</taxon>
        <taxon>Anatinae</taxon>
        <taxon>Anas</taxon>
    </lineage>
</organism>
<reference evidence="13" key="3">
    <citation type="submission" date="2025-09" db="UniProtKB">
        <authorList>
            <consortium name="Ensembl"/>
        </authorList>
    </citation>
    <scope>IDENTIFICATION</scope>
</reference>
<keyword evidence="7" id="KW-0393">Immunoglobulin domain</keyword>
<dbReference type="PRINTS" id="PR01407">
    <property type="entry name" value="BUTYPHLNCDUF"/>
</dbReference>
<comment type="subcellular location">
    <subcellularLocation>
        <location evidence="1">Membrane</location>
        <topology evidence="1">Single-pass type I membrane protein</topology>
    </subcellularLocation>
</comment>
<dbReference type="InterPro" id="IPR003877">
    <property type="entry name" value="SPRY_dom"/>
</dbReference>
<dbReference type="InterPro" id="IPR053896">
    <property type="entry name" value="BTN3A2-like_Ig-C"/>
</dbReference>
<evidence type="ECO:0000256" key="7">
    <source>
        <dbReference type="ARBA" id="ARBA00023319"/>
    </source>
</evidence>
<dbReference type="PROSITE" id="PS50188">
    <property type="entry name" value="B302_SPRY"/>
    <property type="match status" value="1"/>
</dbReference>
<dbReference type="Pfam" id="PF07686">
    <property type="entry name" value="V-set"/>
    <property type="match status" value="1"/>
</dbReference>
<dbReference type="Gene3D" id="1.20.58.90">
    <property type="match status" value="2"/>
</dbReference>
<dbReference type="InterPro" id="IPR003879">
    <property type="entry name" value="Butyrophylin_SPRY"/>
</dbReference>
<feature type="domain" description="Ig-like" evidence="12">
    <location>
        <begin position="142"/>
        <end position="222"/>
    </location>
</feature>
<feature type="region of interest" description="Disordered" evidence="8">
    <location>
        <begin position="359"/>
        <end position="394"/>
    </location>
</feature>
<dbReference type="Proteomes" id="UP000016666">
    <property type="component" value="Unassembled WGS sequence"/>
</dbReference>
<comment type="similarity">
    <text evidence="2">Belongs to the immunoglobulin superfamily. BTN/MOG family.</text>
</comment>